<dbReference type="EMBL" id="CP122566">
    <property type="protein sequence ID" value="WGH92277.1"/>
    <property type="molecule type" value="Genomic_DNA"/>
</dbReference>
<dbReference type="InterPro" id="IPR023213">
    <property type="entry name" value="CAT-like_dom_sf"/>
</dbReference>
<protein>
    <submittedName>
        <fullName evidence="6">Choline/carnitine O-acyltransferase</fullName>
    </submittedName>
</protein>
<dbReference type="RefSeq" id="WP_279674463.1">
    <property type="nucleotide sequence ID" value="NZ_CP122566.1"/>
</dbReference>
<dbReference type="SUPFAM" id="SSF52777">
    <property type="entry name" value="CoA-dependent acyltransferases"/>
    <property type="match status" value="2"/>
</dbReference>
<dbReference type="Gene3D" id="3.30.559.10">
    <property type="entry name" value="Chloramphenicol acetyltransferase-like domain"/>
    <property type="match status" value="1"/>
</dbReference>
<evidence type="ECO:0000313" key="6">
    <source>
        <dbReference type="EMBL" id="WGH92277.1"/>
    </source>
</evidence>
<sequence length="588" mass="66484">MTIEVTQLVEEKAHTAVTLSPHPATVDLKPLPLPHLDDTLDTLRHALRALLAGEEFAHAEKIIDSFRTRNGPILQSQLEQLASRAEAAGTNWMSDYWYSSYLAVREPLMLASNVAFQIEIPSEKTGSARVADLVHRLLRFHLIQARGEMPEEIDARGNRITMNQWFTFNGGIRTPQVDEDVIEPCTLDAREREIGVFHRGQLHAVTVTDQTGTLATPTQLRVALDQILDEAHTAQQAQQAQQPNFAAISALGSEFLAEHLPELRAVGENEQTYQRLKNTLFTVDITEADLPRAAELRNFAFRPGAAWVYKPISYQVGLHHDWLCMEVEHTGVDGATLVTALQRIQALDPQPTTMDPHQPELASEPLTWEFTDELLERFTPEVEHYRERARHYQVAMVEVDRLLPVDNYPLKLSRDACAQLMMSTAQYLTFQHIRAVYEAVDIREFRAGRTECLRAATPEAVRFATALAQGKATENLLIDALNPHRIWVKKCKAGSGMDRHLQLLEATAIADNTLMASDPFFTDPAIRSVRRDFLSTTSVGGPEQIIRYAFAPHDLRRLRHQLHAQTRPRRILRQLARQKLPRPRDLPG</sequence>
<name>A0AAJ6DC02_9MICC</name>
<dbReference type="AlphaFoldDB" id="A0AAJ6DC02"/>
<dbReference type="PROSITE" id="PS00439">
    <property type="entry name" value="ACYLTRANSF_C_1"/>
    <property type="match status" value="1"/>
</dbReference>
<evidence type="ECO:0000256" key="3">
    <source>
        <dbReference type="ARBA" id="ARBA00023315"/>
    </source>
</evidence>
<reference evidence="6 7" key="1">
    <citation type="submission" date="2023-03" db="EMBL/GenBank/DDBJ databases">
        <title>Complete genome sequences of several Auritidibacter ignavus strains isolated from ear infections.</title>
        <authorList>
            <person name="Baehr T."/>
            <person name="Baumhoegger A.M."/>
        </authorList>
    </citation>
    <scope>NUCLEOTIDE SEQUENCE [LARGE SCALE GENOMIC DNA]</scope>
    <source>
        <strain evidence="6 7">BABAE-6</strain>
    </source>
</reference>
<evidence type="ECO:0000256" key="2">
    <source>
        <dbReference type="ARBA" id="ARBA00022679"/>
    </source>
</evidence>
<dbReference type="Proteomes" id="UP001224674">
    <property type="component" value="Chromosome"/>
</dbReference>
<accession>A0AAJ6DC02</accession>
<dbReference type="PANTHER" id="PTHR22589:SF31">
    <property type="entry name" value="CARNITINE O-PALMITOYLTRANSFERASE"/>
    <property type="match status" value="1"/>
</dbReference>
<evidence type="ECO:0000256" key="4">
    <source>
        <dbReference type="PIRSR" id="PIRSR600542-1"/>
    </source>
</evidence>
<dbReference type="GO" id="GO:0004095">
    <property type="term" value="F:carnitine O-palmitoyltransferase activity"/>
    <property type="evidence" value="ECO:0007669"/>
    <property type="project" value="TreeGrafter"/>
</dbReference>
<dbReference type="InterPro" id="IPR000542">
    <property type="entry name" value="Carn_acyl_trans"/>
</dbReference>
<comment type="similarity">
    <text evidence="1">Belongs to the carnitine/choline acetyltransferase family.</text>
</comment>
<evidence type="ECO:0000256" key="1">
    <source>
        <dbReference type="ARBA" id="ARBA00005232"/>
    </source>
</evidence>
<evidence type="ECO:0000313" key="7">
    <source>
        <dbReference type="Proteomes" id="UP001224674"/>
    </source>
</evidence>
<dbReference type="GO" id="GO:0006631">
    <property type="term" value="P:fatty acid metabolic process"/>
    <property type="evidence" value="ECO:0007669"/>
    <property type="project" value="TreeGrafter"/>
</dbReference>
<keyword evidence="7" id="KW-1185">Reference proteome</keyword>
<dbReference type="PANTHER" id="PTHR22589">
    <property type="entry name" value="CARNITINE O-ACYLTRANSFERASE"/>
    <property type="match status" value="1"/>
</dbReference>
<dbReference type="InterPro" id="IPR042231">
    <property type="entry name" value="Cho/carn_acyl_trans_2"/>
</dbReference>
<organism evidence="6 7">
    <name type="scientific">Auritidibacter ignavus</name>
    <dbReference type="NCBI Taxonomy" id="678932"/>
    <lineage>
        <taxon>Bacteria</taxon>
        <taxon>Bacillati</taxon>
        <taxon>Actinomycetota</taxon>
        <taxon>Actinomycetes</taxon>
        <taxon>Micrococcales</taxon>
        <taxon>Micrococcaceae</taxon>
        <taxon>Auritidibacter</taxon>
    </lineage>
</organism>
<feature type="active site" description="Proton acceptor" evidence="4">
    <location>
        <position position="329"/>
    </location>
</feature>
<dbReference type="Pfam" id="PF00755">
    <property type="entry name" value="Carn_acyltransf"/>
    <property type="match status" value="1"/>
</dbReference>
<feature type="domain" description="Choline/carnitine acyltransferase" evidence="5">
    <location>
        <begin position="31"/>
        <end position="552"/>
    </location>
</feature>
<evidence type="ECO:0000259" key="5">
    <source>
        <dbReference type="Pfam" id="PF00755"/>
    </source>
</evidence>
<keyword evidence="2" id="KW-0808">Transferase</keyword>
<dbReference type="Gene3D" id="3.30.559.70">
    <property type="entry name" value="Choline/Carnitine o-acyltransferase, domain 2"/>
    <property type="match status" value="1"/>
</dbReference>
<keyword evidence="3" id="KW-0012">Acyltransferase</keyword>
<gene>
    <name evidence="6" type="ORF">QDX21_08060</name>
</gene>
<dbReference type="GO" id="GO:0009437">
    <property type="term" value="P:carnitine metabolic process"/>
    <property type="evidence" value="ECO:0007669"/>
    <property type="project" value="TreeGrafter"/>
</dbReference>
<proteinExistence type="inferred from homology"/>
<dbReference type="InterPro" id="IPR039551">
    <property type="entry name" value="Cho/carn_acyl_trans"/>
</dbReference>